<dbReference type="InterPro" id="IPR003593">
    <property type="entry name" value="AAA+_ATPase"/>
</dbReference>
<dbReference type="Proteomes" id="UP000002593">
    <property type="component" value="Chromosome"/>
</dbReference>
<evidence type="ECO:0000256" key="3">
    <source>
        <dbReference type="ARBA" id="ARBA00022840"/>
    </source>
</evidence>
<dbReference type="HOGENOM" id="CLU_000604_1_22_2"/>
<dbReference type="GO" id="GO:0005524">
    <property type="term" value="F:ATP binding"/>
    <property type="evidence" value="ECO:0007669"/>
    <property type="project" value="UniProtKB-KW"/>
</dbReference>
<dbReference type="SUPFAM" id="SSF52540">
    <property type="entry name" value="P-loop containing nucleoside triphosphate hydrolases"/>
    <property type="match status" value="1"/>
</dbReference>
<keyword evidence="3 5" id="KW-0067">ATP-binding</keyword>
<dbReference type="KEGG" id="hbu:Hbut_1451"/>
<dbReference type="InterPro" id="IPR003439">
    <property type="entry name" value="ABC_transporter-like_ATP-bd"/>
</dbReference>
<dbReference type="PROSITE" id="PS50893">
    <property type="entry name" value="ABC_TRANSPORTER_2"/>
    <property type="match status" value="1"/>
</dbReference>
<dbReference type="OrthoDB" id="10909at2157"/>
<gene>
    <name evidence="5" type="ordered locus">Hbut_1451</name>
</gene>
<keyword evidence="1" id="KW-0813">Transport</keyword>
<dbReference type="SMART" id="SM00382">
    <property type="entry name" value="AAA"/>
    <property type="match status" value="1"/>
</dbReference>
<dbReference type="InterPro" id="IPR050166">
    <property type="entry name" value="ABC_transporter_ATP-bind"/>
</dbReference>
<sequence>MGDAAETVVEATDVWKSFNGITVLAGVSVYARRGEVVGIVGPNGCGKTTLLRIIAGLEKPDRGRVFVKGRVLLVFQENLLLPWRRLRDNIALGLLYRGVSRRKAMEIVESVAGMLGIVEHLDKYPGEVSGGTARKAAIARMLVLGPDILLLDEPLAGLDVESRRSLGEAIRRIAASGKTVILVDHNLDEASRIADRVYVLTNPPTRVEAVVDLRDVPPGERPAALYEALSRAARRREG</sequence>
<dbReference type="eggNOG" id="arCOG00193">
    <property type="taxonomic scope" value="Archaea"/>
</dbReference>
<proteinExistence type="predicted"/>
<dbReference type="Pfam" id="PF00005">
    <property type="entry name" value="ABC_tran"/>
    <property type="match status" value="1"/>
</dbReference>
<dbReference type="GO" id="GO:0016887">
    <property type="term" value="F:ATP hydrolysis activity"/>
    <property type="evidence" value="ECO:0007669"/>
    <property type="project" value="InterPro"/>
</dbReference>
<evidence type="ECO:0000259" key="4">
    <source>
        <dbReference type="PROSITE" id="PS50893"/>
    </source>
</evidence>
<evidence type="ECO:0000313" key="5">
    <source>
        <dbReference type="EMBL" id="ABM81275.1"/>
    </source>
</evidence>
<dbReference type="AlphaFoldDB" id="A2BMR4"/>
<keyword evidence="6" id="KW-1185">Reference proteome</keyword>
<dbReference type="RefSeq" id="WP_011822593.1">
    <property type="nucleotide sequence ID" value="NC_008818.1"/>
</dbReference>
<protein>
    <submittedName>
        <fullName evidence="5">Nitrate transport ATP-binding protein</fullName>
    </submittedName>
</protein>
<dbReference type="Gene3D" id="3.40.50.300">
    <property type="entry name" value="P-loop containing nucleotide triphosphate hydrolases"/>
    <property type="match status" value="1"/>
</dbReference>
<organism evidence="5 6">
    <name type="scientific">Hyperthermus butylicus (strain DSM 5456 / JCM 9403 / PLM1-5)</name>
    <dbReference type="NCBI Taxonomy" id="415426"/>
    <lineage>
        <taxon>Archaea</taxon>
        <taxon>Thermoproteota</taxon>
        <taxon>Thermoprotei</taxon>
        <taxon>Desulfurococcales</taxon>
        <taxon>Pyrodictiaceae</taxon>
        <taxon>Hyperthermus</taxon>
    </lineage>
</organism>
<dbReference type="EMBL" id="CP000493">
    <property type="protein sequence ID" value="ABM81275.1"/>
    <property type="molecule type" value="Genomic_DNA"/>
</dbReference>
<dbReference type="STRING" id="415426.Hbut_1451"/>
<evidence type="ECO:0000256" key="2">
    <source>
        <dbReference type="ARBA" id="ARBA00022741"/>
    </source>
</evidence>
<dbReference type="PANTHER" id="PTHR42788:SF13">
    <property type="entry name" value="ALIPHATIC SULFONATES IMPORT ATP-BINDING PROTEIN SSUB"/>
    <property type="match status" value="1"/>
</dbReference>
<dbReference type="EnsemblBacteria" id="ABM81275">
    <property type="protein sequence ID" value="ABM81275"/>
    <property type="gene ID" value="Hbut_1451"/>
</dbReference>
<accession>A2BMR4</accession>
<reference evidence="5 6" key="1">
    <citation type="journal article" date="2007" name="Archaea">
        <title>The genome of Hyperthermus butylicus: a sulfur-reducing, peptide fermenting, neutrophilic Crenarchaeote growing up to 108 degrees C.</title>
        <authorList>
            <person name="Brugger K."/>
            <person name="Chen L."/>
            <person name="Stark M."/>
            <person name="Zibat A."/>
            <person name="Redder P."/>
            <person name="Ruepp A."/>
            <person name="Awayez M."/>
            <person name="She Q."/>
            <person name="Garrett R.A."/>
            <person name="Klenk H.P."/>
        </authorList>
    </citation>
    <scope>NUCLEOTIDE SEQUENCE [LARGE SCALE GENOMIC DNA]</scope>
    <source>
        <strain evidence="6">DSM 5456 / JCM 9403 / PLM1-5</strain>
    </source>
</reference>
<dbReference type="InterPro" id="IPR027417">
    <property type="entry name" value="P-loop_NTPase"/>
</dbReference>
<evidence type="ECO:0000313" key="6">
    <source>
        <dbReference type="Proteomes" id="UP000002593"/>
    </source>
</evidence>
<evidence type="ECO:0000256" key="1">
    <source>
        <dbReference type="ARBA" id="ARBA00022448"/>
    </source>
</evidence>
<feature type="domain" description="ABC transporter" evidence="4">
    <location>
        <begin position="9"/>
        <end position="227"/>
    </location>
</feature>
<name>A2BMR4_HYPBU</name>
<keyword evidence="2" id="KW-0547">Nucleotide-binding</keyword>
<dbReference type="PANTHER" id="PTHR42788">
    <property type="entry name" value="TAURINE IMPORT ATP-BINDING PROTEIN-RELATED"/>
    <property type="match status" value="1"/>
</dbReference>
<dbReference type="GeneID" id="4782677"/>